<dbReference type="Pfam" id="PF01535">
    <property type="entry name" value="PPR"/>
    <property type="match status" value="1"/>
</dbReference>
<dbReference type="InterPro" id="IPR002885">
    <property type="entry name" value="PPR_rpt"/>
</dbReference>
<feature type="chain" id="PRO_5035219250" description="Pentatricopeptide repeat-containing protein" evidence="2">
    <location>
        <begin position="31"/>
        <end position="203"/>
    </location>
</feature>
<accession>A0A8J5SH27</accession>
<dbReference type="Proteomes" id="UP000729402">
    <property type="component" value="Unassembled WGS sequence"/>
</dbReference>
<dbReference type="NCBIfam" id="TIGR00756">
    <property type="entry name" value="PPR"/>
    <property type="match status" value="1"/>
</dbReference>
<name>A0A8J5SH27_ZIZPA</name>
<evidence type="ECO:0008006" key="5">
    <source>
        <dbReference type="Google" id="ProtNLM"/>
    </source>
</evidence>
<evidence type="ECO:0000256" key="1">
    <source>
        <dbReference type="PROSITE-ProRule" id="PRU00708"/>
    </source>
</evidence>
<dbReference type="PROSITE" id="PS51375">
    <property type="entry name" value="PPR"/>
    <property type="match status" value="1"/>
</dbReference>
<gene>
    <name evidence="3" type="ORF">GUJ93_ZPchr0001g32556</name>
</gene>
<keyword evidence="2" id="KW-0732">Signal</keyword>
<keyword evidence="4" id="KW-1185">Reference proteome</keyword>
<feature type="repeat" description="PPR" evidence="1">
    <location>
        <begin position="147"/>
        <end position="181"/>
    </location>
</feature>
<organism evidence="3 4">
    <name type="scientific">Zizania palustris</name>
    <name type="common">Northern wild rice</name>
    <dbReference type="NCBI Taxonomy" id="103762"/>
    <lineage>
        <taxon>Eukaryota</taxon>
        <taxon>Viridiplantae</taxon>
        <taxon>Streptophyta</taxon>
        <taxon>Embryophyta</taxon>
        <taxon>Tracheophyta</taxon>
        <taxon>Spermatophyta</taxon>
        <taxon>Magnoliopsida</taxon>
        <taxon>Liliopsida</taxon>
        <taxon>Poales</taxon>
        <taxon>Poaceae</taxon>
        <taxon>BOP clade</taxon>
        <taxon>Oryzoideae</taxon>
        <taxon>Oryzeae</taxon>
        <taxon>Zizaniinae</taxon>
        <taxon>Zizania</taxon>
    </lineage>
</organism>
<evidence type="ECO:0000313" key="3">
    <source>
        <dbReference type="EMBL" id="KAG8055794.1"/>
    </source>
</evidence>
<sequence length="203" mass="22092">MTAQLGLNRLGSFLCAFFLACGRLRHGATSTPRSPLSLFACHPRPHVLVFNSLVRSLHPSPACSPLPLPQPALPSVPPPQLPPQPFHLPSPAHLRILPPRTENRALVVKSGFARDLHVRSVLLARYAACDLDLAHAEQLFDEMPRPKVVSWTTMITSYRNRGRTFHALATFRRMLAAYVAPNGVSMVAALGACATHCAVDTGI</sequence>
<evidence type="ECO:0000313" key="4">
    <source>
        <dbReference type="Proteomes" id="UP000729402"/>
    </source>
</evidence>
<dbReference type="PANTHER" id="PTHR47926">
    <property type="entry name" value="PENTATRICOPEPTIDE REPEAT-CONTAINING PROTEIN"/>
    <property type="match status" value="1"/>
</dbReference>
<dbReference type="OrthoDB" id="185373at2759"/>
<dbReference type="GO" id="GO:0003723">
    <property type="term" value="F:RNA binding"/>
    <property type="evidence" value="ECO:0007669"/>
    <property type="project" value="InterPro"/>
</dbReference>
<reference evidence="3" key="1">
    <citation type="journal article" date="2021" name="bioRxiv">
        <title>Whole Genome Assembly and Annotation of Northern Wild Rice, Zizania palustris L., Supports a Whole Genome Duplication in the Zizania Genus.</title>
        <authorList>
            <person name="Haas M."/>
            <person name="Kono T."/>
            <person name="Macchietto M."/>
            <person name="Millas R."/>
            <person name="McGilp L."/>
            <person name="Shao M."/>
            <person name="Duquette J."/>
            <person name="Hirsch C.N."/>
            <person name="Kimball J."/>
        </authorList>
    </citation>
    <scope>NUCLEOTIDE SEQUENCE</scope>
    <source>
        <tissue evidence="3">Fresh leaf tissue</tissue>
    </source>
</reference>
<dbReference type="AlphaFoldDB" id="A0A8J5SH27"/>
<proteinExistence type="predicted"/>
<reference evidence="3" key="2">
    <citation type="submission" date="2021-02" db="EMBL/GenBank/DDBJ databases">
        <authorList>
            <person name="Kimball J.A."/>
            <person name="Haas M.W."/>
            <person name="Macchietto M."/>
            <person name="Kono T."/>
            <person name="Duquette J."/>
            <person name="Shao M."/>
        </authorList>
    </citation>
    <scope>NUCLEOTIDE SEQUENCE</scope>
    <source>
        <tissue evidence="3">Fresh leaf tissue</tissue>
    </source>
</reference>
<comment type="caution">
    <text evidence="3">The sequence shown here is derived from an EMBL/GenBank/DDBJ whole genome shotgun (WGS) entry which is preliminary data.</text>
</comment>
<dbReference type="InterPro" id="IPR046960">
    <property type="entry name" value="PPR_At4g14850-like_plant"/>
</dbReference>
<evidence type="ECO:0000256" key="2">
    <source>
        <dbReference type="SAM" id="SignalP"/>
    </source>
</evidence>
<feature type="signal peptide" evidence="2">
    <location>
        <begin position="1"/>
        <end position="30"/>
    </location>
</feature>
<dbReference type="EMBL" id="JAAALK010000288">
    <property type="protein sequence ID" value="KAG8055794.1"/>
    <property type="molecule type" value="Genomic_DNA"/>
</dbReference>
<protein>
    <recommendedName>
        <fullName evidence="5">Pentatricopeptide repeat-containing protein</fullName>
    </recommendedName>
</protein>
<dbReference type="GO" id="GO:0009451">
    <property type="term" value="P:RNA modification"/>
    <property type="evidence" value="ECO:0007669"/>
    <property type="project" value="InterPro"/>
</dbReference>